<dbReference type="InterPro" id="IPR001005">
    <property type="entry name" value="SANT/Myb"/>
</dbReference>
<dbReference type="AlphaFoldDB" id="A0AA86TP06"/>
<evidence type="ECO:0000313" key="5">
    <source>
        <dbReference type="Proteomes" id="UP001642409"/>
    </source>
</evidence>
<dbReference type="EMBL" id="CAXDID020000012">
    <property type="protein sequence ID" value="CAL5980799.1"/>
    <property type="molecule type" value="Genomic_DNA"/>
</dbReference>
<dbReference type="Gene3D" id="1.10.10.60">
    <property type="entry name" value="Homeodomain-like"/>
    <property type="match status" value="1"/>
</dbReference>
<protein>
    <submittedName>
        <fullName evidence="3">SANT/Myb domain</fullName>
    </submittedName>
    <submittedName>
        <fullName evidence="4">SANT/Myb_domain</fullName>
    </submittedName>
</protein>
<keyword evidence="5" id="KW-1185">Reference proteome</keyword>
<evidence type="ECO:0000313" key="3">
    <source>
        <dbReference type="EMBL" id="CAI9923441.1"/>
    </source>
</evidence>
<name>A0AA86TP06_9EUKA</name>
<dbReference type="InterPro" id="IPR009057">
    <property type="entry name" value="Homeodomain-like_sf"/>
</dbReference>
<feature type="domain" description="Myb-like" evidence="1">
    <location>
        <begin position="1"/>
        <end position="54"/>
    </location>
</feature>
<dbReference type="SMART" id="SM00717">
    <property type="entry name" value="SANT"/>
    <property type="match status" value="1"/>
</dbReference>
<dbReference type="CDD" id="cd00167">
    <property type="entry name" value="SANT"/>
    <property type="match status" value="1"/>
</dbReference>
<accession>A0AA86TP06</accession>
<dbReference type="EMBL" id="CATOUU010000279">
    <property type="protein sequence ID" value="CAI9923441.1"/>
    <property type="molecule type" value="Genomic_DNA"/>
</dbReference>
<gene>
    <name evidence="3" type="ORF">HINF_LOCUS11086</name>
    <name evidence="4" type="ORF">HINF_LOCUS6353</name>
</gene>
<dbReference type="Proteomes" id="UP001642409">
    <property type="component" value="Unassembled WGS sequence"/>
</dbReference>
<evidence type="ECO:0000313" key="4">
    <source>
        <dbReference type="EMBL" id="CAL5980799.1"/>
    </source>
</evidence>
<reference evidence="4 5" key="2">
    <citation type="submission" date="2024-07" db="EMBL/GenBank/DDBJ databases">
        <authorList>
            <person name="Akdeniz Z."/>
        </authorList>
    </citation>
    <scope>NUCLEOTIDE SEQUENCE [LARGE SCALE GENOMIC DNA]</scope>
</reference>
<evidence type="ECO:0000259" key="2">
    <source>
        <dbReference type="PROSITE" id="PS51294"/>
    </source>
</evidence>
<feature type="domain" description="HTH myb-type" evidence="2">
    <location>
        <begin position="1"/>
        <end position="58"/>
    </location>
</feature>
<reference evidence="3" key="1">
    <citation type="submission" date="2023-06" db="EMBL/GenBank/DDBJ databases">
        <authorList>
            <person name="Kurt Z."/>
        </authorList>
    </citation>
    <scope>NUCLEOTIDE SEQUENCE</scope>
</reference>
<organism evidence="3">
    <name type="scientific">Hexamita inflata</name>
    <dbReference type="NCBI Taxonomy" id="28002"/>
    <lineage>
        <taxon>Eukaryota</taxon>
        <taxon>Metamonada</taxon>
        <taxon>Diplomonadida</taxon>
        <taxon>Hexamitidae</taxon>
        <taxon>Hexamitinae</taxon>
        <taxon>Hexamita</taxon>
    </lineage>
</organism>
<evidence type="ECO:0000259" key="1">
    <source>
        <dbReference type="PROSITE" id="PS50090"/>
    </source>
</evidence>
<proteinExistence type="predicted"/>
<dbReference type="PROSITE" id="PS51294">
    <property type="entry name" value="HTH_MYB"/>
    <property type="match status" value="1"/>
</dbReference>
<dbReference type="SUPFAM" id="SSF46689">
    <property type="entry name" value="Homeodomain-like"/>
    <property type="match status" value="1"/>
</dbReference>
<dbReference type="PROSITE" id="PS50090">
    <property type="entry name" value="MYB_LIKE"/>
    <property type="match status" value="1"/>
</dbReference>
<dbReference type="InterPro" id="IPR017930">
    <property type="entry name" value="Myb_dom"/>
</dbReference>
<sequence length="194" mass="22811">MQSRAYGKWSEEETGKMIQLTRSFKGNVINWRVIAQNIKGRTPQQCKSFYNSKIRSIEVNLQKYSPEDLAIITVQNLLDSNIIQSLDGIKRIFYDQILMEVIMNAKMIMQNSKQFKYNARILQTIRYVIILYNQHKKVWIDQISTSGFTEFMKTNIYANEFVHLQTLLDNSQITQLYYKITELLQQGSSMCDII</sequence>
<dbReference type="Pfam" id="PF00249">
    <property type="entry name" value="Myb_DNA-binding"/>
    <property type="match status" value="1"/>
</dbReference>
<comment type="caution">
    <text evidence="3">The sequence shown here is derived from an EMBL/GenBank/DDBJ whole genome shotgun (WGS) entry which is preliminary data.</text>
</comment>